<protein>
    <submittedName>
        <fullName evidence="1">Uncharacterized protein</fullName>
    </submittedName>
</protein>
<accession>A0A0V1F5X5</accession>
<name>A0A0V1F5X5_9BILA</name>
<dbReference type="Proteomes" id="UP000055024">
    <property type="component" value="Unassembled WGS sequence"/>
</dbReference>
<proteinExistence type="predicted"/>
<evidence type="ECO:0000313" key="1">
    <source>
        <dbReference type="EMBL" id="KRY80611.1"/>
    </source>
</evidence>
<evidence type="ECO:0000313" key="2">
    <source>
        <dbReference type="Proteomes" id="UP000055024"/>
    </source>
</evidence>
<reference evidence="1 2" key="1">
    <citation type="submission" date="2015-01" db="EMBL/GenBank/DDBJ databases">
        <title>Evolution of Trichinella species and genotypes.</title>
        <authorList>
            <person name="Korhonen P.K."/>
            <person name="Edoardo P."/>
            <person name="Giuseppe L.R."/>
            <person name="Gasser R.B."/>
        </authorList>
    </citation>
    <scope>NUCLEOTIDE SEQUENCE [LARGE SCALE GENOMIC DNA]</scope>
    <source>
        <strain evidence="1">ISS1029</strain>
    </source>
</reference>
<organism evidence="1 2">
    <name type="scientific">Trichinella zimbabwensis</name>
    <dbReference type="NCBI Taxonomy" id="268475"/>
    <lineage>
        <taxon>Eukaryota</taxon>
        <taxon>Metazoa</taxon>
        <taxon>Ecdysozoa</taxon>
        <taxon>Nematoda</taxon>
        <taxon>Enoplea</taxon>
        <taxon>Dorylaimia</taxon>
        <taxon>Trichinellida</taxon>
        <taxon>Trichinellidae</taxon>
        <taxon>Trichinella</taxon>
    </lineage>
</organism>
<comment type="caution">
    <text evidence="1">The sequence shown here is derived from an EMBL/GenBank/DDBJ whole genome shotgun (WGS) entry which is preliminary data.</text>
</comment>
<keyword evidence="2" id="KW-1185">Reference proteome</keyword>
<feature type="non-terminal residue" evidence="1">
    <location>
        <position position="1"/>
    </location>
</feature>
<dbReference type="EMBL" id="JYDP01006666">
    <property type="protein sequence ID" value="KRY80611.1"/>
    <property type="molecule type" value="Genomic_DNA"/>
</dbReference>
<sequence length="52" mass="6169">LFSFEQLRRFLSRTEKFSAKESAPSFSRVLLFSHNILRTSFSRPVPFFSQQL</sequence>
<gene>
    <name evidence="1" type="ORF">T11_1359</name>
</gene>
<dbReference type="AlphaFoldDB" id="A0A0V1F5X5"/>